<evidence type="ECO:0000259" key="10">
    <source>
        <dbReference type="PROSITE" id="PS50011"/>
    </source>
</evidence>
<dbReference type="PANTHER" id="PTHR48007">
    <property type="entry name" value="LEUCINE-RICH REPEAT RECEPTOR-LIKE PROTEIN KINASE PXC1"/>
    <property type="match status" value="1"/>
</dbReference>
<keyword evidence="11" id="KW-0808">Transferase</keyword>
<protein>
    <submittedName>
        <fullName evidence="11">Leucine-rich repeat protein kinase family protein</fullName>
    </submittedName>
</protein>
<feature type="compositionally biased region" description="Basic residues" evidence="8">
    <location>
        <begin position="304"/>
        <end position="315"/>
    </location>
</feature>
<evidence type="ECO:0000256" key="5">
    <source>
        <dbReference type="ARBA" id="ARBA00022737"/>
    </source>
</evidence>
<dbReference type="GO" id="GO:0005524">
    <property type="term" value="F:ATP binding"/>
    <property type="evidence" value="ECO:0007669"/>
    <property type="project" value="InterPro"/>
</dbReference>
<name>A0A2U1QF80_ARTAN</name>
<dbReference type="FunFam" id="3.80.10.10:FF:000129">
    <property type="entry name" value="Leucine-rich repeat receptor-like kinase"/>
    <property type="match status" value="1"/>
</dbReference>
<comment type="caution">
    <text evidence="11">The sequence shown here is derived from an EMBL/GenBank/DDBJ whole genome shotgun (WGS) entry which is preliminary data.</text>
</comment>
<feature type="transmembrane region" description="Helical" evidence="9">
    <location>
        <begin position="241"/>
        <end position="264"/>
    </location>
</feature>
<keyword evidence="4" id="KW-0732">Signal</keyword>
<dbReference type="InterPro" id="IPR000719">
    <property type="entry name" value="Prot_kinase_dom"/>
</dbReference>
<evidence type="ECO:0000256" key="3">
    <source>
        <dbReference type="ARBA" id="ARBA00022692"/>
    </source>
</evidence>
<evidence type="ECO:0000256" key="4">
    <source>
        <dbReference type="ARBA" id="ARBA00022729"/>
    </source>
</evidence>
<dbReference type="Pfam" id="PF00069">
    <property type="entry name" value="Pkinase"/>
    <property type="match status" value="1"/>
</dbReference>
<feature type="domain" description="Protein kinase" evidence="10">
    <location>
        <begin position="337"/>
        <end position="613"/>
    </location>
</feature>
<organism evidence="11 12">
    <name type="scientific">Artemisia annua</name>
    <name type="common">Sweet wormwood</name>
    <dbReference type="NCBI Taxonomy" id="35608"/>
    <lineage>
        <taxon>Eukaryota</taxon>
        <taxon>Viridiplantae</taxon>
        <taxon>Streptophyta</taxon>
        <taxon>Embryophyta</taxon>
        <taxon>Tracheophyta</taxon>
        <taxon>Spermatophyta</taxon>
        <taxon>Magnoliopsida</taxon>
        <taxon>eudicotyledons</taxon>
        <taxon>Gunneridae</taxon>
        <taxon>Pentapetalae</taxon>
        <taxon>asterids</taxon>
        <taxon>campanulids</taxon>
        <taxon>Asterales</taxon>
        <taxon>Asteraceae</taxon>
        <taxon>Asteroideae</taxon>
        <taxon>Anthemideae</taxon>
        <taxon>Artemisiinae</taxon>
        <taxon>Artemisia</taxon>
    </lineage>
</organism>
<dbReference type="InterPro" id="IPR001611">
    <property type="entry name" value="Leu-rich_rpt"/>
</dbReference>
<dbReference type="EMBL" id="PKPP01000167">
    <property type="protein sequence ID" value="PWA96669.1"/>
    <property type="molecule type" value="Genomic_DNA"/>
</dbReference>
<evidence type="ECO:0000256" key="2">
    <source>
        <dbReference type="ARBA" id="ARBA00022614"/>
    </source>
</evidence>
<dbReference type="PANTHER" id="PTHR48007:SF38">
    <property type="entry name" value="LEUCINE-RICH REPEAT PROTEIN KINASE FAMILY PROTEIN"/>
    <property type="match status" value="1"/>
</dbReference>
<gene>
    <name evidence="11" type="ORF">CTI12_AA037380</name>
</gene>
<dbReference type="OrthoDB" id="418615at2759"/>
<evidence type="ECO:0000256" key="1">
    <source>
        <dbReference type="ARBA" id="ARBA00004167"/>
    </source>
</evidence>
<evidence type="ECO:0000256" key="8">
    <source>
        <dbReference type="SAM" id="MobiDB-lite"/>
    </source>
</evidence>
<accession>A0A2U1QF80</accession>
<dbReference type="Gene3D" id="1.10.510.10">
    <property type="entry name" value="Transferase(Phosphotransferase) domain 1"/>
    <property type="match status" value="1"/>
</dbReference>
<dbReference type="Gene3D" id="3.30.200.20">
    <property type="entry name" value="Phosphorylase Kinase, domain 1"/>
    <property type="match status" value="1"/>
</dbReference>
<dbReference type="Pfam" id="PF00560">
    <property type="entry name" value="LRR_1"/>
    <property type="match status" value="2"/>
</dbReference>
<keyword evidence="2" id="KW-0433">Leucine-rich repeat</keyword>
<dbReference type="Pfam" id="PF08263">
    <property type="entry name" value="LRRNT_2"/>
    <property type="match status" value="1"/>
</dbReference>
<dbReference type="GO" id="GO:0004672">
    <property type="term" value="F:protein kinase activity"/>
    <property type="evidence" value="ECO:0007669"/>
    <property type="project" value="InterPro"/>
</dbReference>
<reference evidence="11 12" key="1">
    <citation type="journal article" date="2018" name="Mol. Plant">
        <title>The genome of Artemisia annua provides insight into the evolution of Asteraceae family and artemisinin biosynthesis.</title>
        <authorList>
            <person name="Shen Q."/>
            <person name="Zhang L."/>
            <person name="Liao Z."/>
            <person name="Wang S."/>
            <person name="Yan T."/>
            <person name="Shi P."/>
            <person name="Liu M."/>
            <person name="Fu X."/>
            <person name="Pan Q."/>
            <person name="Wang Y."/>
            <person name="Lv Z."/>
            <person name="Lu X."/>
            <person name="Zhang F."/>
            <person name="Jiang W."/>
            <person name="Ma Y."/>
            <person name="Chen M."/>
            <person name="Hao X."/>
            <person name="Li L."/>
            <person name="Tang Y."/>
            <person name="Lv G."/>
            <person name="Zhou Y."/>
            <person name="Sun X."/>
            <person name="Brodelius P.E."/>
            <person name="Rose J.K.C."/>
            <person name="Tang K."/>
        </authorList>
    </citation>
    <scope>NUCLEOTIDE SEQUENCE [LARGE SCALE GENOMIC DNA]</scope>
    <source>
        <strain evidence="12">cv. Huhao1</strain>
        <tissue evidence="11">Leaf</tissue>
    </source>
</reference>
<dbReference type="SUPFAM" id="SSF52058">
    <property type="entry name" value="L domain-like"/>
    <property type="match status" value="1"/>
</dbReference>
<evidence type="ECO:0000313" key="12">
    <source>
        <dbReference type="Proteomes" id="UP000245207"/>
    </source>
</evidence>
<keyword evidence="5" id="KW-0677">Repeat</keyword>
<dbReference type="InterPro" id="IPR032675">
    <property type="entry name" value="LRR_dom_sf"/>
</dbReference>
<dbReference type="Proteomes" id="UP000245207">
    <property type="component" value="Unassembled WGS sequence"/>
</dbReference>
<evidence type="ECO:0000256" key="6">
    <source>
        <dbReference type="ARBA" id="ARBA00022989"/>
    </source>
</evidence>
<comment type="subcellular location">
    <subcellularLocation>
        <location evidence="1">Membrane</location>
        <topology evidence="1">Single-pass membrane protein</topology>
    </subcellularLocation>
</comment>
<dbReference type="InterPro" id="IPR013210">
    <property type="entry name" value="LRR_N_plant-typ"/>
</dbReference>
<proteinExistence type="predicted"/>
<dbReference type="GO" id="GO:0016020">
    <property type="term" value="C:membrane"/>
    <property type="evidence" value="ECO:0007669"/>
    <property type="project" value="UniProtKB-SubCell"/>
</dbReference>
<evidence type="ECO:0000256" key="7">
    <source>
        <dbReference type="ARBA" id="ARBA00023136"/>
    </source>
</evidence>
<sequence length="613" mass="67434">MFLITIPTITKSAMNDEAEALLQIKQSLNNPISLDSWKPGTRPCDDVMRWAGLVCGKGVVTTLRLRSMNLSGNIDMAALAQLQGLRVINLVNNSFSGPIPEFNKLGALKGIYLSMNNFSGEIPSGYFAKTVSLKKIWFDNNNFSGFIPSSLAQLPRLMELHLDKNKFWGLIPSMGQQTLVSLNLSHNNLEGDIPSSLSRFEVDAFKGNRDLCGQKLGKLCGSVIATRHKPTSKPPPESLKMAYMGMVFSGLILVSMIIAIYVLVRMREKEEAQQTYDEKQDFDESFGLGISSDDSPKEDVSTRKSSKRGSPKKTKGVGDLMLLNKSNVGFGLSDLMKSGAEVLGNGSLGSSYKTTLSNGLIVVVKRLKDMNKVDKDGFQAEMNRLGRLEHPNVLAPLACHYQKKEKLAVYEYIPKGSLLYCLHGDRGATHAELNWPARLKIIKGIAIGMSYIHTELAMLSLPHGNLKSSNVLLGPHNEPLVVDYGLNSIIDANHATSVLMGYKAPEAVQNKPVSPKCDVYSLGIIIFEILTGKFPSQYNNKGKGGTDVVQWVKSAMLEQREVALLDPEITESTNSIGEMQKLLHIGATCTENDPNYRLDIKEAVRRIEGIRVE</sequence>
<keyword evidence="6 9" id="KW-1133">Transmembrane helix</keyword>
<keyword evidence="7 9" id="KW-0472">Membrane</keyword>
<feature type="region of interest" description="Disordered" evidence="8">
    <location>
        <begin position="287"/>
        <end position="317"/>
    </location>
</feature>
<dbReference type="AlphaFoldDB" id="A0A2U1QF80"/>
<evidence type="ECO:0000313" key="11">
    <source>
        <dbReference type="EMBL" id="PWA96669.1"/>
    </source>
</evidence>
<dbReference type="STRING" id="35608.A0A2U1QF80"/>
<keyword evidence="11" id="KW-0418">Kinase</keyword>
<dbReference type="SUPFAM" id="SSF56112">
    <property type="entry name" value="Protein kinase-like (PK-like)"/>
    <property type="match status" value="1"/>
</dbReference>
<dbReference type="PROSITE" id="PS50011">
    <property type="entry name" value="PROTEIN_KINASE_DOM"/>
    <property type="match status" value="1"/>
</dbReference>
<keyword evidence="12" id="KW-1185">Reference proteome</keyword>
<dbReference type="InterPro" id="IPR011009">
    <property type="entry name" value="Kinase-like_dom_sf"/>
</dbReference>
<dbReference type="InterPro" id="IPR046959">
    <property type="entry name" value="PRK1-6/SRF4-like"/>
</dbReference>
<keyword evidence="3 9" id="KW-0812">Transmembrane</keyword>
<dbReference type="Gene3D" id="3.80.10.10">
    <property type="entry name" value="Ribonuclease Inhibitor"/>
    <property type="match status" value="2"/>
</dbReference>
<evidence type="ECO:0000256" key="9">
    <source>
        <dbReference type="SAM" id="Phobius"/>
    </source>
</evidence>